<dbReference type="Gene3D" id="3.40.50.1240">
    <property type="entry name" value="Phosphoglycerate mutase-like"/>
    <property type="match status" value="1"/>
</dbReference>
<dbReference type="GO" id="GO:0004722">
    <property type="term" value="F:protein serine/threonine phosphatase activity"/>
    <property type="evidence" value="ECO:0007669"/>
    <property type="project" value="UniProtKB-EC"/>
</dbReference>
<feature type="binding site" evidence="6">
    <location>
        <position position="154"/>
    </location>
    <ligand>
        <name>substrate</name>
    </ligand>
</feature>
<gene>
    <name evidence="7" type="ORF">PMEA_00002838</name>
</gene>
<dbReference type="GO" id="GO:0005739">
    <property type="term" value="C:mitochondrion"/>
    <property type="evidence" value="ECO:0007669"/>
    <property type="project" value="TreeGrafter"/>
</dbReference>
<evidence type="ECO:0000256" key="3">
    <source>
        <dbReference type="ARBA" id="ARBA00022801"/>
    </source>
</evidence>
<dbReference type="PANTHER" id="PTHR20935">
    <property type="entry name" value="PHOSPHOGLYCERATE MUTASE-RELATED"/>
    <property type="match status" value="1"/>
</dbReference>
<dbReference type="SMART" id="SM00855">
    <property type="entry name" value="PGAM"/>
    <property type="match status" value="1"/>
</dbReference>
<evidence type="ECO:0000256" key="6">
    <source>
        <dbReference type="PIRSR" id="PIRSR613078-2"/>
    </source>
</evidence>
<organism evidence="7 8">
    <name type="scientific">Pocillopora meandrina</name>
    <dbReference type="NCBI Taxonomy" id="46732"/>
    <lineage>
        <taxon>Eukaryota</taxon>
        <taxon>Metazoa</taxon>
        <taxon>Cnidaria</taxon>
        <taxon>Anthozoa</taxon>
        <taxon>Hexacorallia</taxon>
        <taxon>Scleractinia</taxon>
        <taxon>Astrocoeniina</taxon>
        <taxon>Pocilloporidae</taxon>
        <taxon>Pocillopora</taxon>
    </lineage>
</organism>
<dbReference type="InterPro" id="IPR029033">
    <property type="entry name" value="His_PPase_superfam"/>
</dbReference>
<comment type="caution">
    <text evidence="7">The sequence shown here is derived from an EMBL/GenBank/DDBJ whole genome shotgun (WGS) entry which is preliminary data.</text>
</comment>
<name>A0AAU9W9N7_9CNID</name>
<sequence>MRKMAALGKFSRFAAVASAAVTFSGAYILFNGTRNPARASGGGTQYSPPDEYEHRLLYKPTGFRWDSNWDMCEKGTKRPKKRDDGSIDEESKELKPTAIRHLVFIRHGQYHEDAKNDDDKRLTDLGRQQANITGQRLKDLDFKYTKLVCSTLIRAVETADIIAKYLPEVPRETCGFLREGSPVPPDPASKNWRPDKAFFQDGPRIEAAFRKHIHRADVDQVGNSVEIYVCHANVIRYFVCRVLQFPPEGWLRISIGHCGITWVTIRPNGRVSVRSMGDTGHLPPNQLSS</sequence>
<accession>A0AAU9W9N7</accession>
<keyword evidence="3" id="KW-0378">Hydrolase</keyword>
<evidence type="ECO:0000256" key="4">
    <source>
        <dbReference type="ARBA" id="ARBA00039765"/>
    </source>
</evidence>
<keyword evidence="8" id="KW-1185">Reference proteome</keyword>
<proteinExistence type="inferred from homology"/>
<protein>
    <recommendedName>
        <fullName evidence="4">Serine/threonine-protein phosphatase PGAM5, mitochondrial</fullName>
        <ecNumber evidence="2">3.1.3.16</ecNumber>
    </recommendedName>
    <alternativeName>
        <fullName evidence="5">Serine/threonine-protein phosphatase Pgam5, mitochondrial</fullName>
    </alternativeName>
</protein>
<dbReference type="CDD" id="cd07067">
    <property type="entry name" value="HP_PGM_like"/>
    <property type="match status" value="1"/>
</dbReference>
<evidence type="ECO:0000313" key="8">
    <source>
        <dbReference type="Proteomes" id="UP001159428"/>
    </source>
</evidence>
<dbReference type="PANTHER" id="PTHR20935:SF0">
    <property type="entry name" value="SERINE_THREONINE-PROTEIN PHOSPHATASE PGAM5, MITOCHONDRIAL"/>
    <property type="match status" value="1"/>
</dbReference>
<comment type="similarity">
    <text evidence="1">Belongs to the phosphoglycerate mutase family. BPG-dependent PGAM subfamily.</text>
</comment>
<reference evidence="7 8" key="1">
    <citation type="submission" date="2022-05" db="EMBL/GenBank/DDBJ databases">
        <authorList>
            <consortium name="Genoscope - CEA"/>
            <person name="William W."/>
        </authorList>
    </citation>
    <scope>NUCLEOTIDE SEQUENCE [LARGE SCALE GENOMIC DNA]</scope>
</reference>
<evidence type="ECO:0000313" key="7">
    <source>
        <dbReference type="EMBL" id="CAH3109110.1"/>
    </source>
</evidence>
<evidence type="ECO:0000256" key="1">
    <source>
        <dbReference type="ARBA" id="ARBA00006717"/>
    </source>
</evidence>
<dbReference type="GO" id="GO:0090141">
    <property type="term" value="P:positive regulation of mitochondrial fission"/>
    <property type="evidence" value="ECO:0007669"/>
    <property type="project" value="TreeGrafter"/>
</dbReference>
<evidence type="ECO:0000256" key="2">
    <source>
        <dbReference type="ARBA" id="ARBA00013081"/>
    </source>
</evidence>
<evidence type="ECO:0000256" key="5">
    <source>
        <dbReference type="ARBA" id="ARBA00040722"/>
    </source>
</evidence>
<dbReference type="SUPFAM" id="SSF53254">
    <property type="entry name" value="Phosphoglycerate mutase-like"/>
    <property type="match status" value="1"/>
</dbReference>
<dbReference type="EC" id="3.1.3.16" evidence="2"/>
<dbReference type="EMBL" id="CALNXJ010000011">
    <property type="protein sequence ID" value="CAH3109110.1"/>
    <property type="molecule type" value="Genomic_DNA"/>
</dbReference>
<dbReference type="Proteomes" id="UP001159428">
    <property type="component" value="Unassembled WGS sequence"/>
</dbReference>
<dbReference type="InterPro" id="IPR051021">
    <property type="entry name" value="Mito_Ser/Thr_phosphatase"/>
</dbReference>
<dbReference type="InterPro" id="IPR013078">
    <property type="entry name" value="His_Pase_superF_clade-1"/>
</dbReference>
<dbReference type="Pfam" id="PF00300">
    <property type="entry name" value="His_Phos_1"/>
    <property type="match status" value="2"/>
</dbReference>
<dbReference type="AlphaFoldDB" id="A0AAU9W9N7"/>